<keyword evidence="1" id="KW-0812">Transmembrane</keyword>
<keyword evidence="1" id="KW-1133">Transmembrane helix</keyword>
<evidence type="ECO:0000313" key="3">
    <source>
        <dbReference type="Proteomes" id="UP000238413"/>
    </source>
</evidence>
<evidence type="ECO:0008006" key="4">
    <source>
        <dbReference type="Google" id="ProtNLM"/>
    </source>
</evidence>
<dbReference type="Proteomes" id="UP000238413">
    <property type="component" value="Chromosome"/>
</dbReference>
<sequence length="496" mass="51759">MAVRVAHVVLGGLVAVGWLVLPLTEGRGGDTVTATRGVRVTGEAGVQGAAGDVGQDETATADLVLPLIALGTAVVLAAYGYARRTRRARTRTTPGGGSAQVASVRELDRQTRTLLVDTDDCVRTSAEELGCAAAQFGADAVKPYAEALAYAKAELADAFRLRQQLDDSAPENGRNILEEIVLRCTEAGRRLDAEAAGFDQLRALERDPETALRHAETRLRELAARTPAAEATLRDLHERYAPSASLPVAGHVELAKDRLAFATMQLDQARQSRDRGDGGKAAAYLRSAEGAVDQAAVLVDGVDRLAAELGAADAQVTAALDAVRADLAEARGLLATSGVGALPGRVAHAESLLADVRREMAGGPYDPLDALRRLAEAGAALASVRSGELSEDRARALLEHALLPARSAVAVVAGFVTTHRGAVGCGARTRLAEAERRLGLAPDLSEVEWAGVLAREALRVAERDVRAYGTPYGGRDVGPASFGGPLTRGRRAVPGA</sequence>
<dbReference type="EMBL" id="CP026652">
    <property type="protein sequence ID" value="AVH61171.1"/>
    <property type="molecule type" value="Genomic_DNA"/>
</dbReference>
<organism evidence="2 3">
    <name type="scientific">Streptomyces dengpaensis</name>
    <dbReference type="NCBI Taxonomy" id="2049881"/>
    <lineage>
        <taxon>Bacteria</taxon>
        <taxon>Bacillati</taxon>
        <taxon>Actinomycetota</taxon>
        <taxon>Actinomycetes</taxon>
        <taxon>Kitasatosporales</taxon>
        <taxon>Streptomycetaceae</taxon>
        <taxon>Streptomyces</taxon>
    </lineage>
</organism>
<name>A0ABN5IDD4_9ACTN</name>
<evidence type="ECO:0000256" key="1">
    <source>
        <dbReference type="SAM" id="Phobius"/>
    </source>
</evidence>
<evidence type="ECO:0000313" key="2">
    <source>
        <dbReference type="EMBL" id="AVH61171.1"/>
    </source>
</evidence>
<keyword evidence="1" id="KW-0472">Membrane</keyword>
<gene>
    <name evidence="2" type="ORF">C4B68_14155</name>
</gene>
<protein>
    <recommendedName>
        <fullName evidence="4">TPM domain-containing protein</fullName>
    </recommendedName>
</protein>
<feature type="transmembrane region" description="Helical" evidence="1">
    <location>
        <begin position="63"/>
        <end position="82"/>
    </location>
</feature>
<reference evidence="2 3" key="1">
    <citation type="submission" date="2018-02" db="EMBL/GenBank/DDBJ databases">
        <title>Complete genome sequence of Streptomyces dengpaensis, the producer of angucyclines.</title>
        <authorList>
            <person name="Yumei L."/>
        </authorList>
    </citation>
    <scope>NUCLEOTIDE SEQUENCE [LARGE SCALE GENOMIC DNA]</scope>
    <source>
        <strain evidence="2 3">XZHG99</strain>
    </source>
</reference>
<keyword evidence="3" id="KW-1185">Reference proteome</keyword>
<accession>A0ABN5IDD4</accession>
<proteinExistence type="predicted"/>